<gene>
    <name evidence="3" type="ORF">P879_04620</name>
</gene>
<dbReference type="GO" id="GO:0030864">
    <property type="term" value="C:cortical actin cytoskeleton"/>
    <property type="evidence" value="ECO:0007669"/>
    <property type="project" value="TreeGrafter"/>
</dbReference>
<feature type="compositionally biased region" description="Basic and acidic residues" evidence="1">
    <location>
        <begin position="1330"/>
        <end position="1342"/>
    </location>
</feature>
<name>A0A8T0D2C9_9TREM</name>
<dbReference type="GO" id="GO:0006893">
    <property type="term" value="P:Golgi to plasma membrane transport"/>
    <property type="evidence" value="ECO:0007669"/>
    <property type="project" value="TreeGrafter"/>
</dbReference>
<organism evidence="3 4">
    <name type="scientific">Paragonimus westermani</name>
    <dbReference type="NCBI Taxonomy" id="34504"/>
    <lineage>
        <taxon>Eukaryota</taxon>
        <taxon>Metazoa</taxon>
        <taxon>Spiralia</taxon>
        <taxon>Lophotrochozoa</taxon>
        <taxon>Platyhelminthes</taxon>
        <taxon>Trematoda</taxon>
        <taxon>Digenea</taxon>
        <taxon>Plagiorchiida</taxon>
        <taxon>Troglotremata</taxon>
        <taxon>Troglotrematidae</taxon>
        <taxon>Paragonimus</taxon>
    </lineage>
</organism>
<dbReference type="GO" id="GO:0019905">
    <property type="term" value="F:syntaxin binding"/>
    <property type="evidence" value="ECO:0007669"/>
    <property type="project" value="TreeGrafter"/>
</dbReference>
<dbReference type="OrthoDB" id="19944at2759"/>
<dbReference type="InterPro" id="IPR013577">
    <property type="entry name" value="LLGL2"/>
</dbReference>
<reference evidence="3 4" key="1">
    <citation type="submission" date="2019-07" db="EMBL/GenBank/DDBJ databases">
        <title>Annotation for the trematode Paragonimus westermani.</title>
        <authorList>
            <person name="Choi Y.-J."/>
        </authorList>
    </citation>
    <scope>NUCLEOTIDE SEQUENCE [LARGE SCALE GENOMIC DNA]</scope>
    <source>
        <strain evidence="3">180907_Pwestermani</strain>
    </source>
</reference>
<feature type="domain" description="Lethal giant larvae homologue 2" evidence="2">
    <location>
        <begin position="344"/>
        <end position="393"/>
    </location>
</feature>
<dbReference type="EMBL" id="JTDF01021288">
    <property type="protein sequence ID" value="KAF8562039.1"/>
    <property type="molecule type" value="Genomic_DNA"/>
</dbReference>
<dbReference type="GO" id="GO:0045159">
    <property type="term" value="F:myosin II binding"/>
    <property type="evidence" value="ECO:0007669"/>
    <property type="project" value="TreeGrafter"/>
</dbReference>
<evidence type="ECO:0000313" key="4">
    <source>
        <dbReference type="Proteomes" id="UP000699462"/>
    </source>
</evidence>
<protein>
    <recommendedName>
        <fullName evidence="2">Lethal giant larvae homologue 2 domain-containing protein</fullName>
    </recommendedName>
</protein>
<accession>A0A8T0D2C9</accession>
<dbReference type="Pfam" id="PF08366">
    <property type="entry name" value="LLGL"/>
    <property type="match status" value="1"/>
</dbReference>
<feature type="region of interest" description="Disordered" evidence="1">
    <location>
        <begin position="1233"/>
        <end position="1288"/>
    </location>
</feature>
<feature type="compositionally biased region" description="Pro residues" evidence="1">
    <location>
        <begin position="1273"/>
        <end position="1282"/>
    </location>
</feature>
<dbReference type="GO" id="GO:0008593">
    <property type="term" value="P:regulation of Notch signaling pathway"/>
    <property type="evidence" value="ECO:0007669"/>
    <property type="project" value="TreeGrafter"/>
</dbReference>
<dbReference type="PANTHER" id="PTHR10241:SF29">
    <property type="entry name" value="LETHAL(2) GIANT LARVAE PROTEIN"/>
    <property type="match status" value="1"/>
</dbReference>
<evidence type="ECO:0000259" key="2">
    <source>
        <dbReference type="Pfam" id="PF08366"/>
    </source>
</evidence>
<dbReference type="InterPro" id="IPR036322">
    <property type="entry name" value="WD40_repeat_dom_sf"/>
</dbReference>
<proteinExistence type="predicted"/>
<dbReference type="SUPFAM" id="SSF50978">
    <property type="entry name" value="WD40 repeat-like"/>
    <property type="match status" value="2"/>
</dbReference>
<feature type="region of interest" description="Disordered" evidence="1">
    <location>
        <begin position="1323"/>
        <end position="1349"/>
    </location>
</feature>
<feature type="compositionally biased region" description="Polar residues" evidence="1">
    <location>
        <begin position="1253"/>
        <end position="1267"/>
    </location>
</feature>
<dbReference type="GO" id="GO:0030866">
    <property type="term" value="P:cortical actin cytoskeleton organization"/>
    <property type="evidence" value="ECO:0007669"/>
    <property type="project" value="TreeGrafter"/>
</dbReference>
<evidence type="ECO:0000313" key="3">
    <source>
        <dbReference type="EMBL" id="KAF8562039.1"/>
    </source>
</evidence>
<dbReference type="GO" id="GO:0032878">
    <property type="term" value="P:regulation of establishment or maintenance of cell polarity"/>
    <property type="evidence" value="ECO:0007669"/>
    <property type="project" value="TreeGrafter"/>
</dbReference>
<dbReference type="GO" id="GO:0051294">
    <property type="term" value="P:establishment of spindle orientation"/>
    <property type="evidence" value="ECO:0007669"/>
    <property type="project" value="TreeGrafter"/>
</dbReference>
<dbReference type="Proteomes" id="UP000699462">
    <property type="component" value="Unassembled WGS sequence"/>
</dbReference>
<dbReference type="PANTHER" id="PTHR10241">
    <property type="entry name" value="LETHAL 2 GIANT LARVAE PROTEIN"/>
    <property type="match status" value="1"/>
</dbReference>
<sequence length="1349" mass="145065">MAQRLFESIRRLPGHLASLRRKPEIVDVHGSLYKINVCGDFGFPAKPTSIAYDPILNLIALLTRDGGLYVYGKPGVVFSGTHNTVTEFINVSFFNGERKLIVLTDSDDLYLWELISNNQASVRLVQTSCLQNATAGLQSNFVNGVSENGNGSLEKDGPSHVTSICCKSDNRNVLIGTDHGWVASVRLGAPSKVTSTANEFTSLSAPATDDAITPVRILSSIAPNRHQRFRLDAVVVLSERPGFPGQLLIGYASGLSLIFDLRADRVVALLPWKHGLEAATWCGGNGLPHRTTSTATPLHLGMRLLTAHSDGSLGVWNLKETGFTAVTSSPASEPPSLSMEEPPTMPYGPFPCKLISKVFWLSSPSGGITAFVGGMPRATYGQRHTVSLLRGSNLDRAAAANVAAARIAAATEADDYDDEDDGLLDSSFASNTPMHVFDPDAPEHVCFDLPSRLVDLLPVGPVGGPAQLLLLLCEEELVAVDLLSPGWPFMRPPYLACLHTAAVTTYTLVTQVNPHLLAQLDAAGAYYGPEGRFGRGSVVSSGPNTAGWSQLPWPIQGGQALVSGSRLSSSSMDDSLLFTDDLLLTGHEDGSVAFWRLSAGGCLRRVYTLHSAVLFDGDFGLPNHTSDLDEDADSWPPFRQAGVFDPFMDDNRATVHLVRLVDNTLAVGGAAGQVTVWQFLDSTPPLTPVYAQIKTEIPGFKWKGHAPLKLRAGLELGSTHTGVHESRPPAQLQPVGVVFAQPPARCTALSLTEIKPHSVTTKPSNMPSTVNPPPGVVVALGTPHGYSVIYLPPVKPLTSNTINPSQQWAASVPQLLVSESTLPDNLDALQEAAAGEGWARRRTRELKNSLRDSFRRLKRMRSTKTTVPVDTTSSSGLTRAGLQRTITQSHRPSGRPIDSDPLQEAELRARGLDNPSGSGPPPISIEREICDRSLESASTAIVSYFTFGPPMFRFSSSNHHTANQPVGSLFVGTKSGTVKAYALFADRDFHSTTQVPSTFRIQLAKQLILQHRAPILNLRLVDSKSFHPWSTFGTDNPFSAVARSPVIPSLLVVSEEQVRLFSLPALRLRYKARITAKDGYRIKCGTVVSFRQTAKMRGPVDKIGDDSACRDLDRSIASTVSTPSHQLNVQGDMQSSEFSFVFTNVGGQAVVLNMPQLMRKDTFGLLDSNDVVAVSSVMFAEHGTSGPPGGSTVIAPSLGLYQLAPGQLTLFDVVRTGQRASLLGASYKPIQRLPDSRSTGFPRSTAKPHPVSGTINGSTTADSSGFSSRLLPPRVPKQPPFPLHSNTNATNAGCSASYAGSQVNSSMLSNTLSDSIRDCFTSPSDSSFASDHRNDHYEDLHAPRNRCNQ</sequence>
<evidence type="ECO:0000256" key="1">
    <source>
        <dbReference type="SAM" id="MobiDB-lite"/>
    </source>
</evidence>
<keyword evidence="4" id="KW-1185">Reference proteome</keyword>
<dbReference type="GO" id="GO:0005886">
    <property type="term" value="C:plasma membrane"/>
    <property type="evidence" value="ECO:0007669"/>
    <property type="project" value="TreeGrafter"/>
</dbReference>
<comment type="caution">
    <text evidence="3">The sequence shown here is derived from an EMBL/GenBank/DDBJ whole genome shotgun (WGS) entry which is preliminary data.</text>
</comment>
<dbReference type="GO" id="GO:0005096">
    <property type="term" value="F:GTPase activator activity"/>
    <property type="evidence" value="ECO:0007669"/>
    <property type="project" value="TreeGrafter"/>
</dbReference>